<dbReference type="HOGENOM" id="CLU_523049_0_0_1"/>
<keyword evidence="2 6" id="KW-0812">Transmembrane</keyword>
<dbReference type="Pfam" id="PF00822">
    <property type="entry name" value="PMP22_Claudin"/>
    <property type="match status" value="1"/>
</dbReference>
<feature type="transmembrane region" description="Helical" evidence="6">
    <location>
        <begin position="325"/>
        <end position="347"/>
    </location>
</feature>
<evidence type="ECO:0000256" key="3">
    <source>
        <dbReference type="ARBA" id="ARBA00022989"/>
    </source>
</evidence>
<organism evidence="7 8">
    <name type="scientific">Lottia gigantea</name>
    <name type="common">Giant owl limpet</name>
    <dbReference type="NCBI Taxonomy" id="225164"/>
    <lineage>
        <taxon>Eukaryota</taxon>
        <taxon>Metazoa</taxon>
        <taxon>Spiralia</taxon>
        <taxon>Lophotrochozoa</taxon>
        <taxon>Mollusca</taxon>
        <taxon>Gastropoda</taxon>
        <taxon>Patellogastropoda</taxon>
        <taxon>Lottioidea</taxon>
        <taxon>Lottiidae</taxon>
        <taxon>Lottia</taxon>
    </lineage>
</organism>
<feature type="region of interest" description="Disordered" evidence="5">
    <location>
        <begin position="357"/>
        <end position="391"/>
    </location>
</feature>
<gene>
    <name evidence="7" type="ORF">LOTGIDRAFT_236806</name>
</gene>
<feature type="region of interest" description="Disordered" evidence="5">
    <location>
        <begin position="457"/>
        <end position="521"/>
    </location>
</feature>
<evidence type="ECO:0000256" key="2">
    <source>
        <dbReference type="ARBA" id="ARBA00022692"/>
    </source>
</evidence>
<evidence type="ECO:0000256" key="6">
    <source>
        <dbReference type="SAM" id="Phobius"/>
    </source>
</evidence>
<accession>V3YYK6</accession>
<dbReference type="GeneID" id="20250260"/>
<dbReference type="AlphaFoldDB" id="V3YYK6"/>
<keyword evidence="4 6" id="KW-0472">Membrane</keyword>
<feature type="transmembrane region" description="Helical" evidence="6">
    <location>
        <begin position="139"/>
        <end position="160"/>
    </location>
</feature>
<dbReference type="KEGG" id="lgi:LOTGIDRAFT_236806"/>
<name>V3YYK6_LOTGI</name>
<dbReference type="CTD" id="20250260"/>
<dbReference type="OrthoDB" id="6085143at2759"/>
<feature type="compositionally biased region" description="Basic residues" evidence="5">
    <location>
        <begin position="465"/>
        <end position="479"/>
    </location>
</feature>
<feature type="transmembrane region" description="Helical" evidence="6">
    <location>
        <begin position="81"/>
        <end position="105"/>
    </location>
</feature>
<dbReference type="OMA" id="HKTHASK"/>
<sequence length="521" mass="59063">MSPIKTITRFKQWSNSITSLKSFELETFRRKTSTVEELKNLSCKMKLKVDTVKIQLSTSERREILIFPSVVSRTLDRVRHIWIECYVLLVALIGQCVAIATPYWAVRPIGHSGLWENCVYEKCVDVFEYGDPAHWLRCVQIVICIALPLTVLSGIFMVLASLKTNTNCATPAGFSCLTAGFMILLGAGFYGYQQNELSTIGWSLIWHDNDHVTKLQDLIITEANSYCSSSPVQCSLPYWNETFSFQRSDVVVTDGYPKEDVDLVVRFYILSNFSTEEPESILSSEATKEIFVNIKSSLEDELGSYVTYVGDEFYGIPIDEAANRIIIPIAVGVLVIIAIIAIALTVWSKNQEKERNKLFSKKSMRMSKTTNNRSRNKPEQHPDTENNLMKDNTDHQENKHLEHKHISPLANNQSHPSATEASYLNEVKHRHNELPPLNSAESGQGLLNSDELGQTNFEESDTSQMKKHHKKKKSKKKKKKAEEKLSQENSALEESESEIFTQSHMITNVQPNNMTADETIV</sequence>
<keyword evidence="8" id="KW-1185">Reference proteome</keyword>
<feature type="compositionally biased region" description="Polar residues" evidence="5">
    <location>
        <begin position="498"/>
        <end position="521"/>
    </location>
</feature>
<keyword evidence="3 6" id="KW-1133">Transmembrane helix</keyword>
<evidence type="ECO:0000256" key="1">
    <source>
        <dbReference type="ARBA" id="ARBA00004141"/>
    </source>
</evidence>
<comment type="subcellular location">
    <subcellularLocation>
        <location evidence="1">Membrane</location>
        <topology evidence="1">Multi-pass membrane protein</topology>
    </subcellularLocation>
</comment>
<protein>
    <submittedName>
        <fullName evidence="7">Uncharacterized protein</fullName>
    </submittedName>
</protein>
<dbReference type="GO" id="GO:0016020">
    <property type="term" value="C:membrane"/>
    <property type="evidence" value="ECO:0007669"/>
    <property type="project" value="UniProtKB-SubCell"/>
</dbReference>
<dbReference type="EMBL" id="KB203771">
    <property type="protein sequence ID" value="ESO83228.1"/>
    <property type="molecule type" value="Genomic_DNA"/>
</dbReference>
<feature type="transmembrane region" description="Helical" evidence="6">
    <location>
        <begin position="172"/>
        <end position="192"/>
    </location>
</feature>
<evidence type="ECO:0000256" key="5">
    <source>
        <dbReference type="SAM" id="MobiDB-lite"/>
    </source>
</evidence>
<dbReference type="Gene3D" id="1.20.140.150">
    <property type="match status" value="1"/>
</dbReference>
<dbReference type="Proteomes" id="UP000030746">
    <property type="component" value="Unassembled WGS sequence"/>
</dbReference>
<proteinExistence type="predicted"/>
<evidence type="ECO:0000313" key="7">
    <source>
        <dbReference type="EMBL" id="ESO83228.1"/>
    </source>
</evidence>
<evidence type="ECO:0000256" key="4">
    <source>
        <dbReference type="ARBA" id="ARBA00023136"/>
    </source>
</evidence>
<evidence type="ECO:0000313" key="8">
    <source>
        <dbReference type="Proteomes" id="UP000030746"/>
    </source>
</evidence>
<dbReference type="RefSeq" id="XP_009066177.1">
    <property type="nucleotide sequence ID" value="XM_009067929.1"/>
</dbReference>
<reference evidence="7 8" key="1">
    <citation type="journal article" date="2013" name="Nature">
        <title>Insights into bilaterian evolution from three spiralian genomes.</title>
        <authorList>
            <person name="Simakov O."/>
            <person name="Marletaz F."/>
            <person name="Cho S.J."/>
            <person name="Edsinger-Gonzales E."/>
            <person name="Havlak P."/>
            <person name="Hellsten U."/>
            <person name="Kuo D.H."/>
            <person name="Larsson T."/>
            <person name="Lv J."/>
            <person name="Arendt D."/>
            <person name="Savage R."/>
            <person name="Osoegawa K."/>
            <person name="de Jong P."/>
            <person name="Grimwood J."/>
            <person name="Chapman J.A."/>
            <person name="Shapiro H."/>
            <person name="Aerts A."/>
            <person name="Otillar R.P."/>
            <person name="Terry A.Y."/>
            <person name="Boore J.L."/>
            <person name="Grigoriev I.V."/>
            <person name="Lindberg D.R."/>
            <person name="Seaver E.C."/>
            <person name="Weisblat D.A."/>
            <person name="Putnam N.H."/>
            <person name="Rokhsar D.S."/>
        </authorList>
    </citation>
    <scope>NUCLEOTIDE SEQUENCE [LARGE SCALE GENOMIC DNA]</scope>
</reference>
<dbReference type="InterPro" id="IPR004031">
    <property type="entry name" value="PMP22/EMP/MP20/Claudin"/>
</dbReference>